<dbReference type="AlphaFoldDB" id="A0A4Z0M7V3"/>
<organism evidence="3 4">
    <name type="scientific">Mangrovimicrobium sediminis</name>
    <dbReference type="NCBI Taxonomy" id="2562682"/>
    <lineage>
        <taxon>Bacteria</taxon>
        <taxon>Pseudomonadati</taxon>
        <taxon>Pseudomonadota</taxon>
        <taxon>Gammaproteobacteria</taxon>
        <taxon>Cellvibrionales</taxon>
        <taxon>Halieaceae</taxon>
        <taxon>Mangrovimicrobium</taxon>
    </lineage>
</organism>
<feature type="chain" id="PRO_5021295323" evidence="1">
    <location>
        <begin position="23"/>
        <end position="873"/>
    </location>
</feature>
<dbReference type="GO" id="GO:0004519">
    <property type="term" value="F:endonuclease activity"/>
    <property type="evidence" value="ECO:0007669"/>
    <property type="project" value="UniProtKB-KW"/>
</dbReference>
<reference evidence="3 4" key="1">
    <citation type="submission" date="2019-04" db="EMBL/GenBank/DDBJ databases">
        <title>Taxonomy of novel Haliea sp. from mangrove soil of West Coast of India.</title>
        <authorList>
            <person name="Verma A."/>
            <person name="Kumar P."/>
            <person name="Krishnamurthi S."/>
        </authorList>
    </citation>
    <scope>NUCLEOTIDE SEQUENCE [LARGE SCALE GENOMIC DNA]</scope>
    <source>
        <strain evidence="3 4">SAOS-164</strain>
    </source>
</reference>
<feature type="domain" description="Endonuclease/exonuclease/phosphatase" evidence="2">
    <location>
        <begin position="514"/>
        <end position="775"/>
    </location>
</feature>
<dbReference type="Gene3D" id="3.60.10.10">
    <property type="entry name" value="Endonuclease/exonuclease/phosphatase"/>
    <property type="match status" value="1"/>
</dbReference>
<proteinExistence type="predicted"/>
<dbReference type="Pfam" id="PF03372">
    <property type="entry name" value="Exo_endo_phos"/>
    <property type="match status" value="1"/>
</dbReference>
<dbReference type="PANTHER" id="PTHR42834:SF1">
    <property type="entry name" value="ENDONUCLEASE_EXONUCLEASE_PHOSPHATASE FAMILY PROTEIN (AFU_ORTHOLOGUE AFUA_3G09210)"/>
    <property type="match status" value="1"/>
</dbReference>
<dbReference type="InterPro" id="IPR036691">
    <property type="entry name" value="Endo/exonu/phosph_ase_sf"/>
</dbReference>
<dbReference type="CDD" id="cd10283">
    <property type="entry name" value="MnuA_DNase1-like"/>
    <property type="match status" value="1"/>
</dbReference>
<dbReference type="OrthoDB" id="9800417at2"/>
<dbReference type="InterPro" id="IPR047971">
    <property type="entry name" value="ExeM-like"/>
</dbReference>
<dbReference type="CDD" id="cd04486">
    <property type="entry name" value="YhcR_OBF_like"/>
    <property type="match status" value="1"/>
</dbReference>
<dbReference type="EMBL" id="SRLE01000003">
    <property type="protein sequence ID" value="TGD75477.1"/>
    <property type="molecule type" value="Genomic_DNA"/>
</dbReference>
<dbReference type="Proteomes" id="UP000298050">
    <property type="component" value="Unassembled WGS sequence"/>
</dbReference>
<dbReference type="SUPFAM" id="SSF56219">
    <property type="entry name" value="DNase I-like"/>
    <property type="match status" value="1"/>
</dbReference>
<name>A0A4Z0M7V3_9GAMM</name>
<accession>A0A4Z0M7V3</accession>
<evidence type="ECO:0000256" key="1">
    <source>
        <dbReference type="SAM" id="SignalP"/>
    </source>
</evidence>
<keyword evidence="3" id="KW-0255">Endonuclease</keyword>
<protein>
    <submittedName>
        <fullName evidence="3">ExeM/NucH family extracellular endonuclease</fullName>
    </submittedName>
</protein>
<keyword evidence="3" id="KW-0378">Hydrolase</keyword>
<feature type="signal peptide" evidence="1">
    <location>
        <begin position="1"/>
        <end position="22"/>
    </location>
</feature>
<evidence type="ECO:0000259" key="2">
    <source>
        <dbReference type="Pfam" id="PF03372"/>
    </source>
</evidence>
<evidence type="ECO:0000313" key="4">
    <source>
        <dbReference type="Proteomes" id="UP000298050"/>
    </source>
</evidence>
<dbReference type="RefSeq" id="WP_135441180.1">
    <property type="nucleotide sequence ID" value="NZ_SRLE01000003.1"/>
</dbReference>
<evidence type="ECO:0000313" key="3">
    <source>
        <dbReference type="EMBL" id="TGD75477.1"/>
    </source>
</evidence>
<dbReference type="InterPro" id="IPR005135">
    <property type="entry name" value="Endo/exonuclease/phosphatase"/>
</dbReference>
<comment type="caution">
    <text evidence="3">The sequence shown here is derived from an EMBL/GenBank/DDBJ whole genome shotgun (WGS) entry which is preliminary data.</text>
</comment>
<keyword evidence="3" id="KW-0540">Nuclease</keyword>
<dbReference type="NCBIfam" id="NF033681">
    <property type="entry name" value="ExeM_NucH_DNase"/>
    <property type="match status" value="1"/>
</dbReference>
<keyword evidence="1" id="KW-0732">Signal</keyword>
<gene>
    <name evidence="3" type="ORF">E4634_03255</name>
</gene>
<sequence length="873" mass="91385">MSRQFRRLPLVLACLPCASALAAETPVAWDMLGSTSSNLVAHVNAFAGAFSDAGDGAQKYQRGVSATIPFQVLDDSLVSFPSDTLGIIDDNNSDEFFGITDTVNGDNNSGDVLATWEFDISGATDLGLSLDFGAMGDFESSDVLTVSASIDGGAAQTLFSVVTDDSAANDYQLAGGAVVTLNDPATLNGTLLGNQLQTFRAAISGTGSSLLVTVTANTDGGSEAYALQNLVVLDGFEDGAGPVPVAIHEVQGSGDISPLDGANVTIEAVVVGDFQNNGEADSGELNGFFVQEEDADVDGDPLTSEGVFVYYPGGAVDVAVGDLVEVTGLVSEFNGLTEVTASDVVVMASGQPLPSAGTLTLPVADIADFEPFEGMLVTLPQSLVISEYFNFDRYGEIVLALPLPGEARPMTATAVELPGSNGYMDRADLNARSRITLDDGRTSQNPDPAIHPNGAEFTLANRFRGGDLVADTTGVLNYSFGLYRVQPTTGAAYTAANPRPASAPAVGGSLKVASFNVLNYFTTLDDSGAICGPAMNLDCRGADNAEEFERQRSKIIAALAKLDAAVVGLIELENNSAAIDDLVAGLNDQLGAGTYAAVATGAIGGDAIQVGFIYQPALVSTLGDYAVLDSSFDADYIDDKNRPALAQTFMDGNGGVFTAVVNHLKSKGSDCDDIGDPDIGDGQGNCNGTRTDAARVLGDWLATDPTDSGDGDFLVLGDLNSYDKEDPIIALQSAGYVDLLASFGGEYAYSYVFDGQYGYLDYAMANGQLAGQVSGAAPWQINADEPDILDYDTSFKQPAQDALFEANEFRSSDHDPVVVGLDLNVQPREGRDCVRGGWRDLSRPDGTPFANARQCLIYWFRTSSRREGSEPRL</sequence>
<dbReference type="PANTHER" id="PTHR42834">
    <property type="entry name" value="ENDONUCLEASE/EXONUCLEASE/PHOSPHATASE FAMILY PROTEIN (AFU_ORTHOLOGUE AFUA_3G09210)"/>
    <property type="match status" value="1"/>
</dbReference>
<keyword evidence="4" id="KW-1185">Reference proteome</keyword>